<gene>
    <name evidence="1" type="ORF">AtDm6_0682</name>
</gene>
<accession>A0A094YVM8</accession>
<evidence type="ECO:0000313" key="2">
    <source>
        <dbReference type="Proteomes" id="UP000029448"/>
    </source>
</evidence>
<dbReference type="PATRIC" id="fig|104102.7.peg.677"/>
<name>A0A094YVM8_9PROT</name>
<organism evidence="1 2">
    <name type="scientific">Acetobacter tropicalis</name>
    <dbReference type="NCBI Taxonomy" id="104102"/>
    <lineage>
        <taxon>Bacteria</taxon>
        <taxon>Pseudomonadati</taxon>
        <taxon>Pseudomonadota</taxon>
        <taxon>Alphaproteobacteria</taxon>
        <taxon>Acetobacterales</taxon>
        <taxon>Acetobacteraceae</taxon>
        <taxon>Acetobacter</taxon>
    </lineage>
</organism>
<keyword evidence="2" id="KW-1185">Reference proteome</keyword>
<proteinExistence type="predicted"/>
<evidence type="ECO:0000313" key="1">
    <source>
        <dbReference type="EMBL" id="KGB25487.1"/>
    </source>
</evidence>
<dbReference type="STRING" id="104102.AtDm6_0682"/>
<dbReference type="AlphaFoldDB" id="A0A094YVM8"/>
<sequence>MNVTRHPFIWIPKEIQTGFEHFSDGVLQQKEVSFRIFPKQSFSSFMKWAIPIPHSS</sequence>
<protein>
    <submittedName>
        <fullName evidence="1">Uncharacterized protein</fullName>
    </submittedName>
</protein>
<dbReference type="EMBL" id="JOKM01000018">
    <property type="protein sequence ID" value="KGB25487.1"/>
    <property type="molecule type" value="Genomic_DNA"/>
</dbReference>
<comment type="caution">
    <text evidence="1">The sequence shown here is derived from an EMBL/GenBank/DDBJ whole genome shotgun (WGS) entry which is preliminary data.</text>
</comment>
<reference evidence="1 2" key="1">
    <citation type="submission" date="2014-06" db="EMBL/GenBank/DDBJ databases">
        <title>Functional and comparative genomic analyses of the Drosophila gut microbiota identify candidate symbiosis factors.</title>
        <authorList>
            <person name="Newell P.D."/>
            <person name="Chaston J.M."/>
            <person name="Douglas A.E."/>
        </authorList>
    </citation>
    <scope>NUCLEOTIDE SEQUENCE [LARGE SCALE GENOMIC DNA]</scope>
    <source>
        <strain evidence="1 2">DmCS_006</strain>
    </source>
</reference>
<dbReference type="Proteomes" id="UP000029448">
    <property type="component" value="Unassembled WGS sequence"/>
</dbReference>